<dbReference type="GO" id="GO:0031419">
    <property type="term" value="F:cobalamin binding"/>
    <property type="evidence" value="ECO:0007669"/>
    <property type="project" value="TreeGrafter"/>
</dbReference>
<proteinExistence type="predicted"/>
<protein>
    <recommendedName>
        <fullName evidence="2">Transcobalamin-like C-terminal domain-containing protein</fullName>
    </recommendedName>
</protein>
<dbReference type="PANTHER" id="PTHR10559">
    <property type="entry name" value="TRANSCOBALAMIN-1/GASTRIC INTRINSIC FACTOR"/>
    <property type="match status" value="1"/>
</dbReference>
<reference evidence="3 4" key="1">
    <citation type="submission" date="2024-04" db="EMBL/GenBank/DDBJ databases">
        <authorList>
            <consortium name="Genoscope - CEA"/>
            <person name="William W."/>
        </authorList>
    </citation>
    <scope>NUCLEOTIDE SEQUENCE [LARGE SCALE GENOMIC DNA]</scope>
</reference>
<dbReference type="GO" id="GO:0015889">
    <property type="term" value="P:cobalamin transport"/>
    <property type="evidence" value="ECO:0007669"/>
    <property type="project" value="TreeGrafter"/>
</dbReference>
<evidence type="ECO:0000313" key="4">
    <source>
        <dbReference type="Proteomes" id="UP001497497"/>
    </source>
</evidence>
<sequence length="159" mass="17808">MKTFQVSLLVSACILATLSLLADGQTLEPKKKRDRCDYEQPTCGICGRKINVTIIATNSLQGDNFELTVPIIREHKRNLLSFLQQAAELENGFKFQATYFANLGYYIDSINGVRASPENKTYWQISSDGVSLQCGVSSYVPKNEDVILFNFTTYQNAGY</sequence>
<feature type="signal peptide" evidence="1">
    <location>
        <begin position="1"/>
        <end position="24"/>
    </location>
</feature>
<dbReference type="AlphaFoldDB" id="A0AAV2I539"/>
<accession>A0AAV2I539</accession>
<dbReference type="PANTHER" id="PTHR10559:SF18">
    <property type="entry name" value="TRANSCOBALAMIN II"/>
    <property type="match status" value="1"/>
</dbReference>
<keyword evidence="4" id="KW-1185">Reference proteome</keyword>
<dbReference type="Gene3D" id="2.170.130.30">
    <property type="match status" value="1"/>
</dbReference>
<dbReference type="EMBL" id="CAXITT010000378">
    <property type="protein sequence ID" value="CAL1540365.1"/>
    <property type="molecule type" value="Genomic_DNA"/>
</dbReference>
<evidence type="ECO:0000256" key="1">
    <source>
        <dbReference type="SAM" id="SignalP"/>
    </source>
</evidence>
<dbReference type="InterPro" id="IPR027954">
    <property type="entry name" value="Transcobalamin-like_C"/>
</dbReference>
<dbReference type="GO" id="GO:0005615">
    <property type="term" value="C:extracellular space"/>
    <property type="evidence" value="ECO:0007669"/>
    <property type="project" value="TreeGrafter"/>
</dbReference>
<name>A0AAV2I539_LYMST</name>
<gene>
    <name evidence="3" type="ORF">GSLYS_00014014001</name>
</gene>
<dbReference type="InterPro" id="IPR051588">
    <property type="entry name" value="Cobalamin_Transport"/>
</dbReference>
<dbReference type="Proteomes" id="UP001497497">
    <property type="component" value="Unassembled WGS sequence"/>
</dbReference>
<dbReference type="Pfam" id="PF14478">
    <property type="entry name" value="DUF4430"/>
    <property type="match status" value="1"/>
</dbReference>
<evidence type="ECO:0000313" key="3">
    <source>
        <dbReference type="EMBL" id="CAL1540365.1"/>
    </source>
</evidence>
<keyword evidence="1" id="KW-0732">Signal</keyword>
<comment type="caution">
    <text evidence="3">The sequence shown here is derived from an EMBL/GenBank/DDBJ whole genome shotgun (WGS) entry which is preliminary data.</text>
</comment>
<feature type="domain" description="Transcobalamin-like C-terminal" evidence="2">
    <location>
        <begin position="79"/>
        <end position="152"/>
    </location>
</feature>
<feature type="chain" id="PRO_5043774492" description="Transcobalamin-like C-terminal domain-containing protein" evidence="1">
    <location>
        <begin position="25"/>
        <end position="159"/>
    </location>
</feature>
<organism evidence="3 4">
    <name type="scientific">Lymnaea stagnalis</name>
    <name type="common">Great pond snail</name>
    <name type="synonym">Helix stagnalis</name>
    <dbReference type="NCBI Taxonomy" id="6523"/>
    <lineage>
        <taxon>Eukaryota</taxon>
        <taxon>Metazoa</taxon>
        <taxon>Spiralia</taxon>
        <taxon>Lophotrochozoa</taxon>
        <taxon>Mollusca</taxon>
        <taxon>Gastropoda</taxon>
        <taxon>Heterobranchia</taxon>
        <taxon>Euthyneura</taxon>
        <taxon>Panpulmonata</taxon>
        <taxon>Hygrophila</taxon>
        <taxon>Lymnaeoidea</taxon>
        <taxon>Lymnaeidae</taxon>
        <taxon>Lymnaea</taxon>
    </lineage>
</organism>
<evidence type="ECO:0000259" key="2">
    <source>
        <dbReference type="Pfam" id="PF14478"/>
    </source>
</evidence>